<evidence type="ECO:0000313" key="3">
    <source>
        <dbReference type="EMBL" id="KAJ8303479.1"/>
    </source>
</evidence>
<proteinExistence type="predicted"/>
<dbReference type="Pfam" id="PF00169">
    <property type="entry name" value="PH"/>
    <property type="match status" value="1"/>
</dbReference>
<feature type="compositionally biased region" description="Pro residues" evidence="1">
    <location>
        <begin position="76"/>
        <end position="85"/>
    </location>
</feature>
<feature type="compositionally biased region" description="Low complexity" evidence="1">
    <location>
        <begin position="62"/>
        <end position="75"/>
    </location>
</feature>
<evidence type="ECO:0000259" key="2">
    <source>
        <dbReference type="PROSITE" id="PS50003"/>
    </source>
</evidence>
<dbReference type="InterPro" id="IPR011993">
    <property type="entry name" value="PH-like_dom_sf"/>
</dbReference>
<evidence type="ECO:0000256" key="1">
    <source>
        <dbReference type="SAM" id="MobiDB-lite"/>
    </source>
</evidence>
<dbReference type="Proteomes" id="UP001217089">
    <property type="component" value="Unassembled WGS sequence"/>
</dbReference>
<gene>
    <name evidence="3" type="ORF">KUTeg_019875</name>
</gene>
<dbReference type="SUPFAM" id="SSF50729">
    <property type="entry name" value="PH domain-like"/>
    <property type="match status" value="1"/>
</dbReference>
<name>A0ABQ9EFS6_TEGGR</name>
<feature type="region of interest" description="Disordered" evidence="1">
    <location>
        <begin position="52"/>
        <end position="118"/>
    </location>
</feature>
<feature type="domain" description="PH" evidence="2">
    <location>
        <begin position="3"/>
        <end position="39"/>
    </location>
</feature>
<organism evidence="3 4">
    <name type="scientific">Tegillarca granosa</name>
    <name type="common">Malaysian cockle</name>
    <name type="synonym">Anadara granosa</name>
    <dbReference type="NCBI Taxonomy" id="220873"/>
    <lineage>
        <taxon>Eukaryota</taxon>
        <taxon>Metazoa</taxon>
        <taxon>Spiralia</taxon>
        <taxon>Lophotrochozoa</taxon>
        <taxon>Mollusca</taxon>
        <taxon>Bivalvia</taxon>
        <taxon>Autobranchia</taxon>
        <taxon>Pteriomorphia</taxon>
        <taxon>Arcoida</taxon>
        <taxon>Arcoidea</taxon>
        <taxon>Arcidae</taxon>
        <taxon>Tegillarca</taxon>
    </lineage>
</organism>
<evidence type="ECO:0000313" key="4">
    <source>
        <dbReference type="Proteomes" id="UP001217089"/>
    </source>
</evidence>
<keyword evidence="4" id="KW-1185">Reference proteome</keyword>
<dbReference type="EMBL" id="JARBDR010000917">
    <property type="protein sequence ID" value="KAJ8303479.1"/>
    <property type="molecule type" value="Genomic_DNA"/>
</dbReference>
<comment type="caution">
    <text evidence="3">The sequence shown here is derived from an EMBL/GenBank/DDBJ whole genome shotgun (WGS) entry which is preliminary data.</text>
</comment>
<sequence>MGHVVKSGYLKRYSKSILSGGWQNVWVVLYQDSNLYLYKRQGDNDIKGKVFMKQQQHHSQPHHQPQTSQPVASAPVPYPSGPPMPGGGGGGPSPSGYQPPPGGAAPYPTHQSNPYPQQGLIGGAALGYGASRMMGGFGGWGFGRHGSWSSLSSFGSCGSFGSFGSFD</sequence>
<accession>A0ABQ9EFS6</accession>
<dbReference type="PROSITE" id="PS50003">
    <property type="entry name" value="PH_DOMAIN"/>
    <property type="match status" value="1"/>
</dbReference>
<reference evidence="3 4" key="1">
    <citation type="submission" date="2022-12" db="EMBL/GenBank/DDBJ databases">
        <title>Chromosome-level genome of Tegillarca granosa.</title>
        <authorList>
            <person name="Kim J."/>
        </authorList>
    </citation>
    <scope>NUCLEOTIDE SEQUENCE [LARGE SCALE GENOMIC DNA]</scope>
    <source>
        <strain evidence="3">Teg-2019</strain>
        <tissue evidence="3">Adductor muscle</tissue>
    </source>
</reference>
<dbReference type="InterPro" id="IPR001849">
    <property type="entry name" value="PH_domain"/>
</dbReference>
<protein>
    <recommendedName>
        <fullName evidence="2">PH domain-containing protein</fullName>
    </recommendedName>
</protein>
<dbReference type="Gene3D" id="2.30.29.30">
    <property type="entry name" value="Pleckstrin-homology domain (PH domain)/Phosphotyrosine-binding domain (PTB)"/>
    <property type="match status" value="1"/>
</dbReference>